<protein>
    <submittedName>
        <fullName evidence="8">Recombinase family protein</fullName>
    </submittedName>
</protein>
<sequence length="527" mass="60894">MTQFPTTNLPNTQRGQKALIYCRVSSLKQTIDGSGLDSQEHRCRRYAEQHGYVVEKVFTDDVSGGGDFLKRKGMVALLEYLRRRRTTDYVVIFDDLKRFARDTLFHLQLRAQMDRYNARIECLNFRFEDTPEGKFVEIIHAAQGQLEREQNGRQAVQKMCARLEQGYFVFHAPIGYRYEKVGHHGKLLVLNEPYASVIKEALEGFASGRFQTQAEMRRYLEGCECIPKNAKGQIAKKRTADLLKHPAYAGYVEHERWGISFRKGQHEPLISLETYRKNQERLNGKPLVPTRKDLNKEFPLRGFVVCGDCGHPYTASFTKGKTKYHPYYVCQQRRCDSYGKSIRRADLEGAFETVLKHMTPSKEVFALAMAMLKDQWNKREEIQSTQEKEHQKALAEIEQKIEKVIDMMIDANSDIVRQNLTKRLAQLEKEKLITEGQINATAQPLGSLESIARTSLDFLANPRKLWESERLEDKRAVLKLAFAEPWAYHRNEGARTPNFSLPFKALDEISPPQKEMVPRGRLELPRA</sequence>
<reference evidence="8 9" key="1">
    <citation type="submission" date="2024-03" db="EMBL/GenBank/DDBJ databases">
        <title>High-quality draft genome sequence of Oceanobacter sp. wDCs-4.</title>
        <authorList>
            <person name="Dong C."/>
        </authorList>
    </citation>
    <scope>NUCLEOTIDE SEQUENCE [LARGE SCALE GENOMIC DNA]</scope>
    <source>
        <strain evidence="9">wDCs-4</strain>
    </source>
</reference>
<dbReference type="Pfam" id="PF00239">
    <property type="entry name" value="Resolvase"/>
    <property type="match status" value="1"/>
</dbReference>
<dbReference type="Gene3D" id="3.90.1750.20">
    <property type="entry name" value="Putative Large Serine Recombinase, Chain B, Domain 2"/>
    <property type="match status" value="1"/>
</dbReference>
<dbReference type="PROSITE" id="PS00397">
    <property type="entry name" value="RECOMBINASES_1"/>
    <property type="match status" value="1"/>
</dbReference>
<dbReference type="InterPro" id="IPR038109">
    <property type="entry name" value="DNA_bind_recomb_sf"/>
</dbReference>
<evidence type="ECO:0000256" key="2">
    <source>
        <dbReference type="ARBA" id="ARBA00023125"/>
    </source>
</evidence>
<dbReference type="Proteomes" id="UP001620597">
    <property type="component" value="Unassembled WGS sequence"/>
</dbReference>
<organism evidence="8 9">
    <name type="scientific">Oceanobacter antarcticus</name>
    <dbReference type="NCBI Taxonomy" id="3133425"/>
    <lineage>
        <taxon>Bacteria</taxon>
        <taxon>Pseudomonadati</taxon>
        <taxon>Pseudomonadota</taxon>
        <taxon>Gammaproteobacteria</taxon>
        <taxon>Oceanospirillales</taxon>
        <taxon>Oceanospirillaceae</taxon>
        <taxon>Oceanobacter</taxon>
    </lineage>
</organism>
<evidence type="ECO:0000259" key="6">
    <source>
        <dbReference type="PROSITE" id="PS51736"/>
    </source>
</evidence>
<dbReference type="InterPro" id="IPR050639">
    <property type="entry name" value="SSR_resolvase"/>
</dbReference>
<evidence type="ECO:0000256" key="4">
    <source>
        <dbReference type="PROSITE-ProRule" id="PRU10137"/>
    </source>
</evidence>
<evidence type="ECO:0000313" key="9">
    <source>
        <dbReference type="Proteomes" id="UP001620597"/>
    </source>
</evidence>
<keyword evidence="3" id="KW-0233">DNA recombination</keyword>
<gene>
    <name evidence="8" type="ORF">WG929_02005</name>
</gene>
<dbReference type="PROSITE" id="PS51737">
    <property type="entry name" value="RECOMBINASE_DNA_BIND"/>
    <property type="match status" value="1"/>
</dbReference>
<evidence type="ECO:0000313" key="8">
    <source>
        <dbReference type="EMBL" id="MFK4751172.1"/>
    </source>
</evidence>
<dbReference type="Pfam" id="PF07508">
    <property type="entry name" value="Recombinase"/>
    <property type="match status" value="1"/>
</dbReference>
<evidence type="ECO:0000256" key="1">
    <source>
        <dbReference type="ARBA" id="ARBA00022908"/>
    </source>
</evidence>
<dbReference type="InterPro" id="IPR011109">
    <property type="entry name" value="DNA_bind_recombinase_dom"/>
</dbReference>
<evidence type="ECO:0000259" key="7">
    <source>
        <dbReference type="PROSITE" id="PS51737"/>
    </source>
</evidence>
<keyword evidence="2" id="KW-0238">DNA-binding</keyword>
<dbReference type="CDD" id="cd00338">
    <property type="entry name" value="Ser_Recombinase"/>
    <property type="match status" value="1"/>
</dbReference>
<comment type="caution">
    <text evidence="8">The sequence shown here is derived from an EMBL/GenBank/DDBJ whole genome shotgun (WGS) entry which is preliminary data.</text>
</comment>
<name>A0ABW8NE30_9GAMM</name>
<dbReference type="SMART" id="SM00857">
    <property type="entry name" value="Resolvase"/>
    <property type="match status" value="1"/>
</dbReference>
<dbReference type="RefSeq" id="WP_416204683.1">
    <property type="nucleotide sequence ID" value="NZ_JBBKTX010000002.1"/>
</dbReference>
<evidence type="ECO:0000256" key="5">
    <source>
        <dbReference type="SAM" id="Coils"/>
    </source>
</evidence>
<keyword evidence="1" id="KW-0229">DNA integration</keyword>
<dbReference type="InterPro" id="IPR025827">
    <property type="entry name" value="Zn_ribbon_recom_dom"/>
</dbReference>
<keyword evidence="5" id="KW-0175">Coiled coil</keyword>
<feature type="domain" description="Recombinase" evidence="7">
    <location>
        <begin position="173"/>
        <end position="288"/>
    </location>
</feature>
<dbReference type="PANTHER" id="PTHR30461:SF23">
    <property type="entry name" value="DNA RECOMBINASE-RELATED"/>
    <property type="match status" value="1"/>
</dbReference>
<dbReference type="InterPro" id="IPR036162">
    <property type="entry name" value="Resolvase-like_N_sf"/>
</dbReference>
<accession>A0ABW8NE30</accession>
<proteinExistence type="predicted"/>
<dbReference type="Pfam" id="PF13408">
    <property type="entry name" value="Zn_ribbon_recom"/>
    <property type="match status" value="1"/>
</dbReference>
<dbReference type="PANTHER" id="PTHR30461">
    <property type="entry name" value="DNA-INVERTASE FROM LAMBDOID PROPHAGE"/>
    <property type="match status" value="1"/>
</dbReference>
<dbReference type="Gene3D" id="3.40.50.1390">
    <property type="entry name" value="Resolvase, N-terminal catalytic domain"/>
    <property type="match status" value="1"/>
</dbReference>
<dbReference type="SUPFAM" id="SSF53041">
    <property type="entry name" value="Resolvase-like"/>
    <property type="match status" value="1"/>
</dbReference>
<keyword evidence="9" id="KW-1185">Reference proteome</keyword>
<evidence type="ECO:0000256" key="3">
    <source>
        <dbReference type="ARBA" id="ARBA00023172"/>
    </source>
</evidence>
<feature type="coiled-coil region" evidence="5">
    <location>
        <begin position="387"/>
        <end position="437"/>
    </location>
</feature>
<feature type="domain" description="Resolvase/invertase-type recombinase catalytic" evidence="6">
    <location>
        <begin position="17"/>
        <end position="166"/>
    </location>
</feature>
<dbReference type="EMBL" id="JBBKTX010000002">
    <property type="protein sequence ID" value="MFK4751172.1"/>
    <property type="molecule type" value="Genomic_DNA"/>
</dbReference>
<dbReference type="InterPro" id="IPR006118">
    <property type="entry name" value="Recombinase_CS"/>
</dbReference>
<feature type="active site" description="O-(5'-phospho-DNA)-serine intermediate" evidence="4">
    <location>
        <position position="25"/>
    </location>
</feature>
<dbReference type="PROSITE" id="PS51736">
    <property type="entry name" value="RECOMBINASES_3"/>
    <property type="match status" value="1"/>
</dbReference>
<dbReference type="InterPro" id="IPR006119">
    <property type="entry name" value="Resolv_N"/>
</dbReference>